<name>A0A6C2YIU6_9BACT</name>
<dbReference type="EMBL" id="LR593887">
    <property type="protein sequence ID" value="VTR98101.1"/>
    <property type="molecule type" value="Genomic_DNA"/>
</dbReference>
<feature type="compositionally biased region" description="Basic and acidic residues" evidence="1">
    <location>
        <begin position="406"/>
        <end position="417"/>
    </location>
</feature>
<reference evidence="2" key="1">
    <citation type="submission" date="2019-04" db="EMBL/GenBank/DDBJ databases">
        <authorList>
            <consortium name="Science for Life Laboratories"/>
        </authorList>
    </citation>
    <scope>NUCLEOTIDE SEQUENCE</scope>
    <source>
        <strain evidence="2">MBLW1</strain>
    </source>
</reference>
<dbReference type="EMBL" id="LR586016">
    <property type="protein sequence ID" value="VIP01336.1"/>
    <property type="molecule type" value="Genomic_DNA"/>
</dbReference>
<dbReference type="AlphaFoldDB" id="A0A6C2YIU6"/>
<gene>
    <name evidence="2" type="ORF">GMBLW1_26240</name>
</gene>
<keyword evidence="3" id="KW-1185">Reference proteome</keyword>
<feature type="region of interest" description="Disordered" evidence="1">
    <location>
        <begin position="393"/>
        <end position="417"/>
    </location>
</feature>
<evidence type="ECO:0000313" key="2">
    <source>
        <dbReference type="EMBL" id="VIP01336.1"/>
    </source>
</evidence>
<evidence type="ECO:0000313" key="3">
    <source>
        <dbReference type="Proteomes" id="UP000464378"/>
    </source>
</evidence>
<dbReference type="Proteomes" id="UP000464378">
    <property type="component" value="Chromosome"/>
</dbReference>
<organism evidence="2">
    <name type="scientific">Tuwongella immobilis</name>
    <dbReference type="NCBI Taxonomy" id="692036"/>
    <lineage>
        <taxon>Bacteria</taxon>
        <taxon>Pseudomonadati</taxon>
        <taxon>Planctomycetota</taxon>
        <taxon>Planctomycetia</taxon>
        <taxon>Gemmatales</taxon>
        <taxon>Gemmataceae</taxon>
        <taxon>Tuwongella</taxon>
    </lineage>
</organism>
<proteinExistence type="predicted"/>
<dbReference type="KEGG" id="tim:GMBLW1_26240"/>
<sequence>MSGYHHASCRGIGLIALICGVLFAGSTGAQDLDSTLFLMVRAGPSLTEQKIEATLTSGLREAKCTIDGRPQVKKISPIVYEEVESLISAPPGEPGAEAAEAINIRTLPTREPISEFRLKSPSQILKSLTVTYEKAGKVTYKPTAPEKNGPLTLIVPGRYGLKLDPADRPLNYDAVISELGKDDETMSSKWPERDQFFVVTMRNFRGSKETLFRVVQNGDLVANPLQNIRLGRDFTFVFANMDSLVPTAPELIEGNELIVQVPAPNGRSPRRVWMMFPLTKEQMAKERDNFRKFTSTELPDEIRKNAILATQPATIAHNTPASWIEIPRESANSRSFLRRLPLEDPSKLGESFPTLGRLLVYEFDNGTPEAIEMQHPTYDRTYVLDEEMKTWASALQRSGKGTPPKKANDSKNPNDSK</sequence>
<dbReference type="InParanoid" id="A0A6C2YIU6"/>
<protein>
    <submittedName>
        <fullName evidence="2">Uncharacterized protein</fullName>
    </submittedName>
</protein>
<accession>A0A6C2YIU6</accession>
<evidence type="ECO:0000256" key="1">
    <source>
        <dbReference type="SAM" id="MobiDB-lite"/>
    </source>
</evidence>